<reference evidence="1 2" key="1">
    <citation type="submission" date="2019-10" db="EMBL/GenBank/DDBJ databases">
        <authorList>
            <person name="Wang R."/>
        </authorList>
    </citation>
    <scope>NUCLEOTIDE SEQUENCE [LARGE SCALE GENOMIC DNA]</scope>
    <source>
        <strain evidence="1 2">ATCC 19377</strain>
    </source>
</reference>
<sequence length="53" mass="5960">MPNLADLKILTPGLVQTSAEIECCSWFEIPCSDFSFILINLKNDSLILPYIKT</sequence>
<name>A0A5P9XM75_ACITH</name>
<gene>
    <name evidence="1" type="ORF">GCD22_00277</name>
</gene>
<dbReference type="KEGG" id="atx:GCD22_00277"/>
<evidence type="ECO:0000313" key="2">
    <source>
        <dbReference type="Proteomes" id="UP000363590"/>
    </source>
</evidence>
<protein>
    <submittedName>
        <fullName evidence="1">Uncharacterized protein</fullName>
    </submittedName>
</protein>
<accession>A0A5P9XM75</accession>
<organism evidence="1 2">
    <name type="scientific">Acidithiobacillus thiooxidans ATCC 19377</name>
    <dbReference type="NCBI Taxonomy" id="637390"/>
    <lineage>
        <taxon>Bacteria</taxon>
        <taxon>Pseudomonadati</taxon>
        <taxon>Pseudomonadota</taxon>
        <taxon>Acidithiobacillia</taxon>
        <taxon>Acidithiobacillales</taxon>
        <taxon>Acidithiobacillaceae</taxon>
        <taxon>Acidithiobacillus</taxon>
    </lineage>
</organism>
<dbReference type="EMBL" id="CP045571">
    <property type="protein sequence ID" value="QFX94810.1"/>
    <property type="molecule type" value="Genomic_DNA"/>
</dbReference>
<dbReference type="Proteomes" id="UP000363590">
    <property type="component" value="Chromosome"/>
</dbReference>
<evidence type="ECO:0000313" key="1">
    <source>
        <dbReference type="EMBL" id="QFX94810.1"/>
    </source>
</evidence>
<dbReference type="AlphaFoldDB" id="A0A5P9XM75"/>
<proteinExistence type="predicted"/>